<dbReference type="Proteomes" id="UP000005237">
    <property type="component" value="Unassembled WGS sequence"/>
</dbReference>
<reference evidence="2" key="2">
    <citation type="submission" date="2022-06" db="UniProtKB">
        <authorList>
            <consortium name="EnsemblMetazoa"/>
        </authorList>
    </citation>
    <scope>IDENTIFICATION</scope>
    <source>
        <strain evidence="2">DF5081</strain>
    </source>
</reference>
<organism evidence="2 3">
    <name type="scientific">Caenorhabditis japonica</name>
    <dbReference type="NCBI Taxonomy" id="281687"/>
    <lineage>
        <taxon>Eukaryota</taxon>
        <taxon>Metazoa</taxon>
        <taxon>Ecdysozoa</taxon>
        <taxon>Nematoda</taxon>
        <taxon>Chromadorea</taxon>
        <taxon>Rhabditida</taxon>
        <taxon>Rhabditina</taxon>
        <taxon>Rhabditomorpha</taxon>
        <taxon>Rhabditoidea</taxon>
        <taxon>Rhabditidae</taxon>
        <taxon>Peloderinae</taxon>
        <taxon>Caenorhabditis</taxon>
    </lineage>
</organism>
<evidence type="ECO:0000256" key="1">
    <source>
        <dbReference type="SAM" id="MobiDB-lite"/>
    </source>
</evidence>
<keyword evidence="3" id="KW-1185">Reference proteome</keyword>
<dbReference type="EnsemblMetazoa" id="CJA42052.1">
    <property type="protein sequence ID" value="CJA42052.1"/>
    <property type="gene ID" value="WBGene00217900"/>
</dbReference>
<protein>
    <submittedName>
        <fullName evidence="2">Uncharacterized protein</fullName>
    </submittedName>
</protein>
<accession>A0A8R1J295</accession>
<evidence type="ECO:0000313" key="2">
    <source>
        <dbReference type="EnsemblMetazoa" id="CJA42052.1"/>
    </source>
</evidence>
<feature type="region of interest" description="Disordered" evidence="1">
    <location>
        <begin position="70"/>
        <end position="89"/>
    </location>
</feature>
<evidence type="ECO:0000313" key="3">
    <source>
        <dbReference type="Proteomes" id="UP000005237"/>
    </source>
</evidence>
<sequence>MLAVSFGASIRSLQYQQQQELPRSIFANEKNRLAGIENIEESGEDLFANTINIVYELVFNRRIVMTMERKGSSEANNGWRRSSRLKDRK</sequence>
<name>A0A8R1J295_CAEJA</name>
<reference evidence="3" key="1">
    <citation type="submission" date="2010-08" db="EMBL/GenBank/DDBJ databases">
        <authorList>
            <consortium name="Caenorhabditis japonica Sequencing Consortium"/>
            <person name="Wilson R.K."/>
        </authorList>
    </citation>
    <scope>NUCLEOTIDE SEQUENCE [LARGE SCALE GENOMIC DNA]</scope>
    <source>
        <strain evidence="3">DF5081</strain>
    </source>
</reference>
<proteinExistence type="predicted"/>
<dbReference type="AlphaFoldDB" id="A0A8R1J295"/>